<dbReference type="Gene3D" id="2.170.270.10">
    <property type="entry name" value="SET domain"/>
    <property type="match status" value="1"/>
</dbReference>
<dbReference type="Proteomes" id="UP001479436">
    <property type="component" value="Unassembled WGS sequence"/>
</dbReference>
<dbReference type="SMART" id="SM00317">
    <property type="entry name" value="SET"/>
    <property type="match status" value="1"/>
</dbReference>
<feature type="domain" description="SET" evidence="2">
    <location>
        <begin position="169"/>
        <end position="284"/>
    </location>
</feature>
<dbReference type="PROSITE" id="PS50280">
    <property type="entry name" value="SET"/>
    <property type="match status" value="1"/>
</dbReference>
<protein>
    <recommendedName>
        <fullName evidence="2">SET domain-containing protein</fullName>
    </recommendedName>
</protein>
<keyword evidence="4" id="KW-1185">Reference proteome</keyword>
<comment type="caution">
    <text evidence="3">The sequence shown here is derived from an EMBL/GenBank/DDBJ whole genome shotgun (WGS) entry which is preliminary data.</text>
</comment>
<accession>A0ABR2WY61</accession>
<dbReference type="InterPro" id="IPR046341">
    <property type="entry name" value="SET_dom_sf"/>
</dbReference>
<gene>
    <name evidence="3" type="ORF">K7432_004557</name>
</gene>
<name>A0ABR2WY61_9FUNG</name>
<keyword evidence="1" id="KW-0812">Transmembrane</keyword>
<organism evidence="3 4">
    <name type="scientific">Basidiobolus ranarum</name>
    <dbReference type="NCBI Taxonomy" id="34480"/>
    <lineage>
        <taxon>Eukaryota</taxon>
        <taxon>Fungi</taxon>
        <taxon>Fungi incertae sedis</taxon>
        <taxon>Zoopagomycota</taxon>
        <taxon>Entomophthoromycotina</taxon>
        <taxon>Basidiobolomycetes</taxon>
        <taxon>Basidiobolales</taxon>
        <taxon>Basidiobolaceae</taxon>
        <taxon>Basidiobolus</taxon>
    </lineage>
</organism>
<dbReference type="InterPro" id="IPR001214">
    <property type="entry name" value="SET_dom"/>
</dbReference>
<evidence type="ECO:0000313" key="3">
    <source>
        <dbReference type="EMBL" id="KAK9766390.1"/>
    </source>
</evidence>
<dbReference type="Pfam" id="PF00856">
    <property type="entry name" value="SET"/>
    <property type="match status" value="1"/>
</dbReference>
<evidence type="ECO:0000256" key="1">
    <source>
        <dbReference type="SAM" id="Phobius"/>
    </source>
</evidence>
<evidence type="ECO:0000313" key="4">
    <source>
        <dbReference type="Proteomes" id="UP001479436"/>
    </source>
</evidence>
<feature type="transmembrane region" description="Helical" evidence="1">
    <location>
        <begin position="35"/>
        <end position="52"/>
    </location>
</feature>
<sequence>MTKARFAQTEAKELRVGSHSEGHVKRMLKSVPNGVYAFVFYVAVFFLIGRYLDPLSSTSSTQHVGIASEVTRLHQQTMLLQNEIFEMILKGKKIDTHGNADSRRFYMEDFEDYHQVVPIHTMLIDPAIERFVHAHDITTDEEYTEDAESIQTLALKYGAAITEGTRYDKRFYVRWVDDIRGYGLFTTVNIPSGAILGIYGGLLTNGSYTTDYMWNYKGEVLDDQGVKIDLGIDAKFYGNWFRFANHHDEPNSRGIYIPYNNKWHVIYVAESTILADTQVFVSYGSNYWTKRTKIL</sequence>
<evidence type="ECO:0000259" key="2">
    <source>
        <dbReference type="PROSITE" id="PS50280"/>
    </source>
</evidence>
<dbReference type="EMBL" id="JASJQH010000159">
    <property type="protein sequence ID" value="KAK9766390.1"/>
    <property type="molecule type" value="Genomic_DNA"/>
</dbReference>
<reference evidence="3 4" key="1">
    <citation type="submission" date="2023-04" db="EMBL/GenBank/DDBJ databases">
        <title>Genome of Basidiobolus ranarum AG-B5.</title>
        <authorList>
            <person name="Stajich J.E."/>
            <person name="Carter-House D."/>
            <person name="Gryganskyi A."/>
        </authorList>
    </citation>
    <scope>NUCLEOTIDE SEQUENCE [LARGE SCALE GENOMIC DNA]</scope>
    <source>
        <strain evidence="3 4">AG-B5</strain>
    </source>
</reference>
<keyword evidence="1" id="KW-0472">Membrane</keyword>
<keyword evidence="1" id="KW-1133">Transmembrane helix</keyword>
<dbReference type="SUPFAM" id="SSF82199">
    <property type="entry name" value="SET domain"/>
    <property type="match status" value="1"/>
</dbReference>
<proteinExistence type="predicted"/>